<dbReference type="PANTHER" id="PTHR10039">
    <property type="entry name" value="AMELOGENIN"/>
    <property type="match status" value="1"/>
</dbReference>
<dbReference type="Proteomes" id="UP000737391">
    <property type="component" value="Unassembled WGS sequence"/>
</dbReference>
<gene>
    <name evidence="1" type="ORF">FAGAP_10393</name>
</gene>
<dbReference type="PANTHER" id="PTHR10039:SF5">
    <property type="entry name" value="NACHT DOMAIN-CONTAINING PROTEIN"/>
    <property type="match status" value="1"/>
</dbReference>
<sequence length="114" mass="13600">MEQHNRHDISTYLKQRTDIAISIQNAQWQILEENIREIYDGMFLWVDLVVDDLLRRWDKGRSLKYLRNRVKNTPQALETLFSEMFSPITPEGENVAVKLFQWATLSTKPLRLHE</sequence>
<name>A0A9P5E864_9HYPO</name>
<reference evidence="1" key="1">
    <citation type="submission" date="2020-01" db="EMBL/GenBank/DDBJ databases">
        <title>Identification and distribution of gene clusters putatively required for synthesis of sphingolipid metabolism inhibitors in phylogenetically diverse species of the filamentous fungus Fusarium.</title>
        <authorList>
            <person name="Kim H.-S."/>
            <person name="Busman M."/>
            <person name="Brown D.W."/>
            <person name="Divon H."/>
            <person name="Uhlig S."/>
            <person name="Proctor R.H."/>
        </authorList>
    </citation>
    <scope>NUCLEOTIDE SEQUENCE</scope>
    <source>
        <strain evidence="1">NRRL 31653</strain>
    </source>
</reference>
<dbReference type="EMBL" id="LUFC02000890">
    <property type="protein sequence ID" value="KAF4493474.1"/>
    <property type="molecule type" value="Genomic_DNA"/>
</dbReference>
<dbReference type="AlphaFoldDB" id="A0A9P5E864"/>
<evidence type="ECO:0000313" key="1">
    <source>
        <dbReference type="EMBL" id="KAF4493474.1"/>
    </source>
</evidence>
<proteinExistence type="predicted"/>
<accession>A0A9P5E864</accession>
<protein>
    <submittedName>
        <fullName evidence="1">Uncharacterized protein</fullName>
    </submittedName>
</protein>
<dbReference type="OrthoDB" id="7464126at2759"/>
<organism evidence="1 2">
    <name type="scientific">Fusarium agapanthi</name>
    <dbReference type="NCBI Taxonomy" id="1803897"/>
    <lineage>
        <taxon>Eukaryota</taxon>
        <taxon>Fungi</taxon>
        <taxon>Dikarya</taxon>
        <taxon>Ascomycota</taxon>
        <taxon>Pezizomycotina</taxon>
        <taxon>Sordariomycetes</taxon>
        <taxon>Hypocreomycetidae</taxon>
        <taxon>Hypocreales</taxon>
        <taxon>Nectriaceae</taxon>
        <taxon>Fusarium</taxon>
        <taxon>Fusarium fujikuroi species complex</taxon>
    </lineage>
</organism>
<keyword evidence="2" id="KW-1185">Reference proteome</keyword>
<comment type="caution">
    <text evidence="1">The sequence shown here is derived from an EMBL/GenBank/DDBJ whole genome shotgun (WGS) entry which is preliminary data.</text>
</comment>
<evidence type="ECO:0000313" key="2">
    <source>
        <dbReference type="Proteomes" id="UP000737391"/>
    </source>
</evidence>